<dbReference type="InterPro" id="IPR050982">
    <property type="entry name" value="Auxin_biosynth/cation_transpt"/>
</dbReference>
<evidence type="ECO:0000313" key="3">
    <source>
        <dbReference type="Proteomes" id="UP000036458"/>
    </source>
</evidence>
<dbReference type="PANTHER" id="PTHR43539">
    <property type="entry name" value="FLAVIN-BINDING MONOOXYGENASE-LIKE PROTEIN (AFU_ORTHOLOGUE AFUA_4G09220)"/>
    <property type="match status" value="1"/>
</dbReference>
<dbReference type="EMBL" id="CP010777">
    <property type="protein sequence ID" value="AKQ47403.1"/>
    <property type="molecule type" value="Genomic_DNA"/>
</dbReference>
<sequence>MVIGAGQAGLAMGYYLQQQDKRFLLLDKNKAVGQSWAERYRSLRLFTPAAYCHLPGWPLSSPNGTYPTKDQIATYLQEYARHFQLPVLLNQTVSALTKNGGIFQVQTQQQVFQARQVIIATGPFQTPFVPTFSPAPASGILQLHSSAYQEPGQLPPGKVLVVGAGNSGAQITVELSQTHEVNLSVRKPPRFSSLRKLGKSVFWWATKTGAIFAPPHSFLGKKMLRQTDVIYGRELEQALQKKSITLRPELSRFNVPEALFQDGSNTAFSSIVWCTGFQSDYSWLQVKNALDPGGQPLHQEGISPVAGLFYLGLQWQRSRSSALLLGAGRDAHFLAQRLA</sequence>
<accession>A0A0H4VQ16</accession>
<dbReference type="Pfam" id="PF13738">
    <property type="entry name" value="Pyr_redox_3"/>
    <property type="match status" value="1"/>
</dbReference>
<evidence type="ECO:0000313" key="2">
    <source>
        <dbReference type="EMBL" id="AKQ47403.1"/>
    </source>
</evidence>
<dbReference type="AlphaFoldDB" id="A0A0H4VQ16"/>
<keyword evidence="3" id="KW-1185">Reference proteome</keyword>
<gene>
    <name evidence="2" type="ORF">TH63_00870</name>
</gene>
<dbReference type="GO" id="GO:0050660">
    <property type="term" value="F:flavin adenine dinucleotide binding"/>
    <property type="evidence" value="ECO:0007669"/>
    <property type="project" value="TreeGrafter"/>
</dbReference>
<dbReference type="STRING" id="1379910.TH63_00870"/>
<reference evidence="2 3" key="1">
    <citation type="submission" date="2015-01" db="EMBL/GenBank/DDBJ databases">
        <title>Rufibacter sp./DG31D/ whole genome sequencing.</title>
        <authorList>
            <person name="Kim M.K."/>
            <person name="Srinivasan S."/>
            <person name="Lee J.-J."/>
        </authorList>
    </citation>
    <scope>NUCLEOTIDE SEQUENCE [LARGE SCALE GENOMIC DNA]</scope>
    <source>
        <strain evidence="2 3">DG31D</strain>
    </source>
</reference>
<name>A0A0H4VQ16_9BACT</name>
<keyword evidence="1" id="KW-0560">Oxidoreductase</keyword>
<protein>
    <recommendedName>
        <fullName evidence="4">Flavoprotein involved in K+ transport</fullName>
    </recommendedName>
</protein>
<evidence type="ECO:0000256" key="1">
    <source>
        <dbReference type="ARBA" id="ARBA00023002"/>
    </source>
</evidence>
<dbReference type="PANTHER" id="PTHR43539:SF78">
    <property type="entry name" value="FLAVIN-CONTAINING MONOOXYGENASE"/>
    <property type="match status" value="1"/>
</dbReference>
<dbReference type="GO" id="GO:0004497">
    <property type="term" value="F:monooxygenase activity"/>
    <property type="evidence" value="ECO:0007669"/>
    <property type="project" value="TreeGrafter"/>
</dbReference>
<proteinExistence type="predicted"/>
<dbReference type="InterPro" id="IPR036188">
    <property type="entry name" value="FAD/NAD-bd_sf"/>
</dbReference>
<dbReference type="PATRIC" id="fig|1379910.4.peg.182"/>
<evidence type="ECO:0008006" key="4">
    <source>
        <dbReference type="Google" id="ProtNLM"/>
    </source>
</evidence>
<organism evidence="2 3">
    <name type="scientific">Rufibacter radiotolerans</name>
    <dbReference type="NCBI Taxonomy" id="1379910"/>
    <lineage>
        <taxon>Bacteria</taxon>
        <taxon>Pseudomonadati</taxon>
        <taxon>Bacteroidota</taxon>
        <taxon>Cytophagia</taxon>
        <taxon>Cytophagales</taxon>
        <taxon>Hymenobacteraceae</taxon>
        <taxon>Rufibacter</taxon>
    </lineage>
</organism>
<dbReference type="KEGG" id="ruf:TH63_00870"/>
<dbReference type="Gene3D" id="3.50.50.60">
    <property type="entry name" value="FAD/NAD(P)-binding domain"/>
    <property type="match status" value="1"/>
</dbReference>
<dbReference type="SUPFAM" id="SSF51905">
    <property type="entry name" value="FAD/NAD(P)-binding domain"/>
    <property type="match status" value="1"/>
</dbReference>
<dbReference type="Proteomes" id="UP000036458">
    <property type="component" value="Chromosome"/>
</dbReference>